<dbReference type="EMBL" id="WVHS01000001">
    <property type="protein sequence ID" value="MXV14660.1"/>
    <property type="molecule type" value="Genomic_DNA"/>
</dbReference>
<evidence type="ECO:0000313" key="2">
    <source>
        <dbReference type="Proteomes" id="UP000451233"/>
    </source>
</evidence>
<proteinExistence type="predicted"/>
<evidence type="ECO:0000313" key="1">
    <source>
        <dbReference type="EMBL" id="MXV14660.1"/>
    </source>
</evidence>
<name>A0A7K1XUL9_9SPHI</name>
<keyword evidence="2" id="KW-1185">Reference proteome</keyword>
<dbReference type="Proteomes" id="UP000451233">
    <property type="component" value="Unassembled WGS sequence"/>
</dbReference>
<protein>
    <submittedName>
        <fullName evidence="1">ABC transporter ATPase</fullName>
    </submittedName>
</protein>
<accession>A0A7K1XUL9</accession>
<gene>
    <name evidence="1" type="ORF">GS398_05070</name>
</gene>
<organism evidence="1 2">
    <name type="scientific">Hufsiella ginkgonis</name>
    <dbReference type="NCBI Taxonomy" id="2695274"/>
    <lineage>
        <taxon>Bacteria</taxon>
        <taxon>Pseudomonadati</taxon>
        <taxon>Bacteroidota</taxon>
        <taxon>Sphingobacteriia</taxon>
        <taxon>Sphingobacteriales</taxon>
        <taxon>Sphingobacteriaceae</taxon>
        <taxon>Hufsiella</taxon>
    </lineage>
</organism>
<reference evidence="1 2" key="1">
    <citation type="submission" date="2019-11" db="EMBL/GenBank/DDBJ databases">
        <title>Pedobacter sp. HMF7056 Genome sequencing and assembly.</title>
        <authorList>
            <person name="Kang H."/>
            <person name="Kim H."/>
            <person name="Joh K."/>
        </authorList>
    </citation>
    <scope>NUCLEOTIDE SEQUENCE [LARGE SCALE GENOMIC DNA]</scope>
    <source>
        <strain evidence="1 2">HMF7056</strain>
    </source>
</reference>
<dbReference type="AlphaFoldDB" id="A0A7K1XUL9"/>
<comment type="caution">
    <text evidence="1">The sequence shown here is derived from an EMBL/GenBank/DDBJ whole genome shotgun (WGS) entry which is preliminary data.</text>
</comment>
<dbReference type="RefSeq" id="WP_160905619.1">
    <property type="nucleotide sequence ID" value="NZ_WVHS01000001.1"/>
</dbReference>
<sequence length="161" mass="18181">MNISENSRVWIYQSNRQLTGPEVKQLEEVLESFTGQWLAHGHPLAAQAAVRYARFIILAVDESRAGATGCSIDKSVNLMKEIETAFSIDLFDRFNIAYRDGEQIASCGRAAFETLIASGKITEDTIVFNNLVQTVKGLNEQWEVPFKESWHQRVFSLPTRV</sequence>